<evidence type="ECO:0000313" key="2">
    <source>
        <dbReference type="Proteomes" id="UP000248272"/>
    </source>
</evidence>
<organism evidence="1 2">
    <name type="scientific">Microcystis aeruginosa Sj</name>
    <dbReference type="NCBI Taxonomy" id="1979544"/>
    <lineage>
        <taxon>Bacteria</taxon>
        <taxon>Bacillati</taxon>
        <taxon>Cyanobacteriota</taxon>
        <taxon>Cyanophyceae</taxon>
        <taxon>Oscillatoriophycideae</taxon>
        <taxon>Chroococcales</taxon>
        <taxon>Microcystaceae</taxon>
        <taxon>Microcystis</taxon>
    </lineage>
</organism>
<dbReference type="Proteomes" id="UP000248272">
    <property type="component" value="Unassembled WGS sequence"/>
</dbReference>
<protein>
    <recommendedName>
        <fullName evidence="3">DUF2281 domain-containing protein</fullName>
    </recommendedName>
</protein>
<evidence type="ECO:0000313" key="1">
    <source>
        <dbReference type="EMBL" id="GBL10200.1"/>
    </source>
</evidence>
<evidence type="ECO:0008006" key="3">
    <source>
        <dbReference type="Google" id="ProtNLM"/>
    </source>
</evidence>
<proteinExistence type="predicted"/>
<name>A0A2Z6UYY5_MICAE</name>
<reference evidence="1 2" key="1">
    <citation type="journal article" date="2018" name="Front. Microbiol.">
        <title>Adaptation of the Freshwater Bloom-Forming Cyanobacterium Microcystis aeruginosa to Brackish Water Is Driven by Recent Horizontal Transfer of Sucrose Genes.</title>
        <authorList>
            <person name="Tanabe Y."/>
            <person name="Hodoki Y."/>
            <person name="Sano T."/>
            <person name="Tada K."/>
            <person name="Watanabe M.M."/>
        </authorList>
    </citation>
    <scope>NUCLEOTIDE SEQUENCE [LARGE SCALE GENOMIC DNA]</scope>
    <source>
        <strain evidence="1 2">Sj</strain>
    </source>
</reference>
<dbReference type="AlphaFoldDB" id="A0A2Z6UYY5"/>
<accession>A0A2Z6UYY5</accession>
<comment type="caution">
    <text evidence="1">The sequence shown here is derived from an EMBL/GenBank/DDBJ whole genome shotgun (WGS) entry which is preliminary data.</text>
</comment>
<gene>
    <name evidence="1" type="ORF">MSj_01685</name>
</gene>
<dbReference type="EMBL" id="BDSG01000033">
    <property type="protein sequence ID" value="GBL10200.1"/>
    <property type="molecule type" value="Genomic_DNA"/>
</dbReference>
<sequence length="82" mass="9624">MTMINLETIEEDIASLPPDAQQTILELVDILKKRYSPNPQEMKEQRTEDWSDFIGCIEAEPDLSQNYKTYLTSELKQKYNHC</sequence>